<dbReference type="SMART" id="SM00312">
    <property type="entry name" value="PX"/>
    <property type="match status" value="1"/>
</dbReference>
<keyword evidence="11" id="KW-0333">Golgi apparatus</keyword>
<feature type="region of interest" description="Disordered" evidence="15">
    <location>
        <begin position="888"/>
        <end position="913"/>
    </location>
</feature>
<dbReference type="GO" id="GO:0015031">
    <property type="term" value="P:protein transport"/>
    <property type="evidence" value="ECO:0007669"/>
    <property type="project" value="UniProtKB-KW"/>
</dbReference>
<comment type="similarity">
    <text evidence="5 14">Belongs to the Mediator complex subunit 11 family.</text>
</comment>
<dbReference type="EMBL" id="CAJVRL010000038">
    <property type="protein sequence ID" value="CAG8950613.1"/>
    <property type="molecule type" value="Genomic_DNA"/>
</dbReference>
<feature type="compositionally biased region" description="Low complexity" evidence="15">
    <location>
        <begin position="401"/>
        <end position="428"/>
    </location>
</feature>
<evidence type="ECO:0000256" key="2">
    <source>
        <dbReference type="ARBA" id="ARBA00004287"/>
    </source>
</evidence>
<keyword evidence="18" id="KW-1185">Reference proteome</keyword>
<evidence type="ECO:0000256" key="15">
    <source>
        <dbReference type="SAM" id="MobiDB-lite"/>
    </source>
</evidence>
<feature type="region of interest" description="Disordered" evidence="15">
    <location>
        <begin position="465"/>
        <end position="495"/>
    </location>
</feature>
<name>A0A9N9KPA6_9HELO</name>
<keyword evidence="8" id="KW-0963">Cytoplasm</keyword>
<dbReference type="FunFam" id="1.20.1270.60:FF:000022">
    <property type="entry name" value="Sorting nexin 3 protein"/>
    <property type="match status" value="1"/>
</dbReference>
<evidence type="ECO:0000256" key="4">
    <source>
        <dbReference type="ARBA" id="ARBA00004555"/>
    </source>
</evidence>
<evidence type="ECO:0000256" key="14">
    <source>
        <dbReference type="RuleBase" id="RU364147"/>
    </source>
</evidence>
<dbReference type="Gene3D" id="1.20.1270.60">
    <property type="entry name" value="Arfaptin homology (AH) domain/BAR domain"/>
    <property type="match status" value="1"/>
</dbReference>
<evidence type="ECO:0000256" key="1">
    <source>
        <dbReference type="ARBA" id="ARBA00004123"/>
    </source>
</evidence>
<reference evidence="17" key="1">
    <citation type="submission" date="2021-07" db="EMBL/GenBank/DDBJ databases">
        <authorList>
            <person name="Durling M."/>
        </authorList>
    </citation>
    <scope>NUCLEOTIDE SEQUENCE</scope>
</reference>
<feature type="compositionally biased region" description="Pro residues" evidence="15">
    <location>
        <begin position="472"/>
        <end position="482"/>
    </location>
</feature>
<dbReference type="Proteomes" id="UP000696280">
    <property type="component" value="Unassembled WGS sequence"/>
</dbReference>
<dbReference type="PANTHER" id="PTHR10555:SF170">
    <property type="entry name" value="FI18122P1"/>
    <property type="match status" value="1"/>
</dbReference>
<dbReference type="OrthoDB" id="271164at2759"/>
<dbReference type="InterPro" id="IPR035803">
    <property type="entry name" value="BAR_Vps5"/>
</dbReference>
<evidence type="ECO:0000256" key="8">
    <source>
        <dbReference type="ARBA" id="ARBA00022490"/>
    </source>
</evidence>
<dbReference type="GO" id="GO:0003712">
    <property type="term" value="F:transcription coregulator activity"/>
    <property type="evidence" value="ECO:0007669"/>
    <property type="project" value="InterPro"/>
</dbReference>
<dbReference type="SUPFAM" id="SSF64268">
    <property type="entry name" value="PX domain"/>
    <property type="match status" value="1"/>
</dbReference>
<keyword evidence="13 14" id="KW-0539">Nucleus</keyword>
<keyword evidence="12" id="KW-0472">Membrane</keyword>
<comment type="similarity">
    <text evidence="6">Belongs to the sorting nexin family.</text>
</comment>
<feature type="domain" description="PX" evidence="16">
    <location>
        <begin position="505"/>
        <end position="622"/>
    </location>
</feature>
<dbReference type="PANTHER" id="PTHR10555">
    <property type="entry name" value="SORTING NEXIN"/>
    <property type="match status" value="1"/>
</dbReference>
<dbReference type="CDD" id="cd07627">
    <property type="entry name" value="BAR_Vps5p"/>
    <property type="match status" value="1"/>
</dbReference>
<comment type="subunit">
    <text evidence="14">Component of the Mediator complex.</text>
</comment>
<keyword evidence="14" id="KW-0010">Activator</keyword>
<dbReference type="GO" id="GO:0016592">
    <property type="term" value="C:mediator complex"/>
    <property type="evidence" value="ECO:0007669"/>
    <property type="project" value="InterPro"/>
</dbReference>
<feature type="region of interest" description="Disordered" evidence="15">
    <location>
        <begin position="337"/>
        <end position="439"/>
    </location>
</feature>
<evidence type="ECO:0000256" key="3">
    <source>
        <dbReference type="ARBA" id="ARBA00004496"/>
    </source>
</evidence>
<evidence type="ECO:0000259" key="16">
    <source>
        <dbReference type="PROSITE" id="PS50195"/>
    </source>
</evidence>
<comment type="function">
    <text evidence="14">Component of the Mediator complex, a coactivator involved in the regulated transcription of nearly all RNA polymerase II-dependent genes. Mediator functions as a bridge to convey information from gene-specific regulatory proteins to the basal RNA polymerase II transcription machinery. Mediator is recruited to promoters by direct interactions with regulatory proteins and serves as a scaffold for the assembly of a functional pre-initiation complex with RNA polymerase II and the general transcription factors.</text>
</comment>
<dbReference type="Pfam" id="PF09325">
    <property type="entry name" value="Vps5"/>
    <property type="match status" value="1"/>
</dbReference>
<dbReference type="InterPro" id="IPR019404">
    <property type="entry name" value="Mediator_Med11"/>
</dbReference>
<protein>
    <recommendedName>
        <fullName evidence="14">Mediator of RNA polymerase II transcription subunit 11</fullName>
    </recommendedName>
    <alternativeName>
        <fullName evidence="14">Mediator complex subunit 11</fullName>
    </alternativeName>
</protein>
<dbReference type="GO" id="GO:0042147">
    <property type="term" value="P:retrograde transport, endosome to Golgi"/>
    <property type="evidence" value="ECO:0007669"/>
    <property type="project" value="TreeGrafter"/>
</dbReference>
<dbReference type="GO" id="GO:0005794">
    <property type="term" value="C:Golgi apparatus"/>
    <property type="evidence" value="ECO:0007669"/>
    <property type="project" value="UniProtKB-SubCell"/>
</dbReference>
<sequence>MSVVCDEGYLTNEGNCATAIIPQSLRLGYLGLGPGPGTGLMYPYPDFFLVGVGTRLRSIFVPPQTGMRFYRYLYLNPMSQPNANAAVPFKPFTKAERIQQLNDIDKSITQLLQSAGQALQVLSHATTDPAREESFKKASNEYFKKLQEVDVGLKRQIWGLEEAEIIPAEKAKAKLKEEQIFKQMGGNKATQSAEPPPIEGGMGKLDIGWLNSRGGQVGRDMEAELWAKARGFLEGNETNGSAKGKGEGHTHFIARVLSTGELRWQSRSQESPTWNALELIWSARSAFWVEGAIATNKRLGIYGIISATYHPNSSPNRLLSSNLQSYHFAIMDEVGGDSPWGDVPSHSSPSPPATASENPFAEESESKSKSKAPESLTLEPSSGQALKSPSTHGRAARTPRRAVATAVPLDDSLGPLGPLGDNATTPQSEQPPAPPQKEQALPVRQAHILPQNPIGRNMLESVDYSDEADPISPGPRIPPPVQPSQGAPVRRDTQPSVSVEQAAKPTFEITVGDPHKVGDLTSSHIVYLVRTKTTSKAYRQPEFAVTRRYRDFLWLYNGLHANNPGIVVPPPPEKQAVGRFDTNFVESRRAALERMLNKTAAHPTLQHDGDLKLFLESESFNVDVKHKERKEPGLGESKGMFSGLGISVGSGGKFVEQDDWFHDRRIYLDALENQLKSLLKAMDTVVIQRKGLSEAAGDFSNSLHALSSVELSPSLSGPLEGLSDLQIRIKELYDRQAQQDVLTLGITIDEYIRLIGSIKMAFASRQKAYHSWHAAESEMQKRKATQEKLLRQGKTQQDRLNQMHADVADAERKVHQARLLFEDMGRLMRAELERFEREKVEDFKSAVETFLESAVEAQKELIELWETFLMQLDAEEDESAFYKPPVEAAARPSGEGSIAGTTAVGTVTGDDSD</sequence>
<feature type="compositionally biased region" description="Polar residues" evidence="15">
    <location>
        <begin position="378"/>
        <end position="391"/>
    </location>
</feature>
<evidence type="ECO:0000313" key="17">
    <source>
        <dbReference type="EMBL" id="CAG8950613.1"/>
    </source>
</evidence>
<evidence type="ECO:0000256" key="12">
    <source>
        <dbReference type="ARBA" id="ARBA00023136"/>
    </source>
</evidence>
<gene>
    <name evidence="14" type="primary">MED11</name>
    <name evidence="17" type="ORF">HYFRA_00002821</name>
</gene>
<dbReference type="AlphaFoldDB" id="A0A9N9KPA6"/>
<dbReference type="InterPro" id="IPR036871">
    <property type="entry name" value="PX_dom_sf"/>
</dbReference>
<dbReference type="InterPro" id="IPR015404">
    <property type="entry name" value="Vps5_C"/>
</dbReference>
<dbReference type="Pfam" id="PF10280">
    <property type="entry name" value="Med11"/>
    <property type="match status" value="1"/>
</dbReference>
<evidence type="ECO:0000256" key="11">
    <source>
        <dbReference type="ARBA" id="ARBA00023034"/>
    </source>
</evidence>
<organism evidence="17 18">
    <name type="scientific">Hymenoscyphus fraxineus</name>
    <dbReference type="NCBI Taxonomy" id="746836"/>
    <lineage>
        <taxon>Eukaryota</taxon>
        <taxon>Fungi</taxon>
        <taxon>Dikarya</taxon>
        <taxon>Ascomycota</taxon>
        <taxon>Pezizomycotina</taxon>
        <taxon>Leotiomycetes</taxon>
        <taxon>Helotiales</taxon>
        <taxon>Helotiaceae</taxon>
        <taxon>Hymenoscyphus</taxon>
    </lineage>
</organism>
<dbReference type="GO" id="GO:0005768">
    <property type="term" value="C:endosome"/>
    <property type="evidence" value="ECO:0007669"/>
    <property type="project" value="UniProtKB-ARBA"/>
</dbReference>
<dbReference type="Gene3D" id="1.10.287.3490">
    <property type="match status" value="1"/>
</dbReference>
<dbReference type="InterPro" id="IPR001683">
    <property type="entry name" value="PX_dom"/>
</dbReference>
<evidence type="ECO:0000256" key="9">
    <source>
        <dbReference type="ARBA" id="ARBA00022553"/>
    </source>
</evidence>
<keyword evidence="10" id="KW-0653">Protein transport</keyword>
<evidence type="ECO:0000256" key="5">
    <source>
        <dbReference type="ARBA" id="ARBA00008186"/>
    </source>
</evidence>
<dbReference type="PROSITE" id="PS50195">
    <property type="entry name" value="PX"/>
    <property type="match status" value="1"/>
</dbReference>
<evidence type="ECO:0000313" key="18">
    <source>
        <dbReference type="Proteomes" id="UP000696280"/>
    </source>
</evidence>
<accession>A0A9N9KPA6</accession>
<dbReference type="Gene3D" id="3.30.1520.10">
    <property type="entry name" value="Phox-like domain"/>
    <property type="match status" value="1"/>
</dbReference>
<dbReference type="GO" id="GO:0030904">
    <property type="term" value="C:retromer complex"/>
    <property type="evidence" value="ECO:0007669"/>
    <property type="project" value="UniProtKB-ARBA"/>
</dbReference>
<dbReference type="SUPFAM" id="SSF103657">
    <property type="entry name" value="BAR/IMD domain-like"/>
    <property type="match status" value="1"/>
</dbReference>
<evidence type="ECO:0000256" key="13">
    <source>
        <dbReference type="ARBA" id="ARBA00023242"/>
    </source>
</evidence>
<dbReference type="InterPro" id="IPR037868">
    <property type="entry name" value="PX_Vps5"/>
</dbReference>
<dbReference type="GO" id="GO:0006357">
    <property type="term" value="P:regulation of transcription by RNA polymerase II"/>
    <property type="evidence" value="ECO:0007669"/>
    <property type="project" value="InterPro"/>
</dbReference>
<evidence type="ECO:0000256" key="6">
    <source>
        <dbReference type="ARBA" id="ARBA00010883"/>
    </source>
</evidence>
<dbReference type="CDD" id="cd06861">
    <property type="entry name" value="PX_Vps5p"/>
    <property type="match status" value="1"/>
</dbReference>
<keyword evidence="9" id="KW-0597">Phosphoprotein</keyword>
<keyword evidence="7" id="KW-0813">Transport</keyword>
<evidence type="ECO:0000256" key="7">
    <source>
        <dbReference type="ARBA" id="ARBA00022448"/>
    </source>
</evidence>
<proteinExistence type="inferred from homology"/>
<dbReference type="GO" id="GO:0005829">
    <property type="term" value="C:cytosol"/>
    <property type="evidence" value="ECO:0007669"/>
    <property type="project" value="GOC"/>
</dbReference>
<dbReference type="GO" id="GO:0045053">
    <property type="term" value="P:protein retention in Golgi apparatus"/>
    <property type="evidence" value="ECO:0007669"/>
    <property type="project" value="TreeGrafter"/>
</dbReference>
<dbReference type="GO" id="GO:0035091">
    <property type="term" value="F:phosphatidylinositol binding"/>
    <property type="evidence" value="ECO:0007669"/>
    <property type="project" value="InterPro"/>
</dbReference>
<feature type="compositionally biased region" description="Low complexity" evidence="15">
    <location>
        <begin position="899"/>
        <end position="913"/>
    </location>
</feature>
<evidence type="ECO:0000256" key="10">
    <source>
        <dbReference type="ARBA" id="ARBA00022927"/>
    </source>
</evidence>
<comment type="caution">
    <text evidence="17">The sequence shown here is derived from an EMBL/GenBank/DDBJ whole genome shotgun (WGS) entry which is preliminary data.</text>
</comment>
<keyword evidence="14" id="KW-0804">Transcription</keyword>
<dbReference type="InterPro" id="IPR027267">
    <property type="entry name" value="AH/BAR_dom_sf"/>
</dbReference>
<comment type="subcellular location">
    <subcellularLocation>
        <location evidence="3">Cytoplasm</location>
    </subcellularLocation>
    <subcellularLocation>
        <location evidence="4">Golgi apparatus</location>
    </subcellularLocation>
    <subcellularLocation>
        <location evidence="2">Membrane</location>
        <topology evidence="2">Peripheral membrane protein</topology>
        <orientation evidence="2">Cytoplasmic side</orientation>
    </subcellularLocation>
    <subcellularLocation>
        <location evidence="1 14">Nucleus</location>
    </subcellularLocation>
</comment>
<keyword evidence="14" id="KW-0805">Transcription regulation</keyword>
<dbReference type="FunFam" id="3.30.1520.10:FF:000013">
    <property type="entry name" value="Putative Sorting nexin 3"/>
    <property type="match status" value="1"/>
</dbReference>
<dbReference type="Pfam" id="PF00787">
    <property type="entry name" value="PX"/>
    <property type="match status" value="1"/>
</dbReference>